<evidence type="ECO:0000313" key="4">
    <source>
        <dbReference type="EMBL" id="MFC6096226.1"/>
    </source>
</evidence>
<dbReference type="EMBL" id="JBHSQB010000005">
    <property type="protein sequence ID" value="MFC6096226.1"/>
    <property type="molecule type" value="Genomic_DNA"/>
</dbReference>
<dbReference type="Pfam" id="PF04397">
    <property type="entry name" value="LytTR"/>
    <property type="match status" value="1"/>
</dbReference>
<dbReference type="PROSITE" id="PS50930">
    <property type="entry name" value="HTH_LYTTR"/>
    <property type="match status" value="1"/>
</dbReference>
<dbReference type="PROSITE" id="PS50110">
    <property type="entry name" value="RESPONSE_REGULATORY"/>
    <property type="match status" value="1"/>
</dbReference>
<dbReference type="InterPro" id="IPR046947">
    <property type="entry name" value="LytR-like"/>
</dbReference>
<accession>A0ABW1PM67</accession>
<dbReference type="SMART" id="SM00850">
    <property type="entry name" value="LytTR"/>
    <property type="match status" value="1"/>
</dbReference>
<evidence type="ECO:0000313" key="5">
    <source>
        <dbReference type="Proteomes" id="UP001596287"/>
    </source>
</evidence>
<dbReference type="SMART" id="SM00448">
    <property type="entry name" value="REC"/>
    <property type="match status" value="1"/>
</dbReference>
<dbReference type="InterPro" id="IPR001789">
    <property type="entry name" value="Sig_transdc_resp-reg_receiver"/>
</dbReference>
<dbReference type="Gene3D" id="2.40.50.1020">
    <property type="entry name" value="LytTr DNA-binding domain"/>
    <property type="match status" value="1"/>
</dbReference>
<gene>
    <name evidence="4" type="ORF">ACFPVY_06165</name>
</gene>
<protein>
    <submittedName>
        <fullName evidence="4">LytR/AlgR family response regulator transcription factor</fullName>
    </submittedName>
</protein>
<proteinExistence type="predicted"/>
<dbReference type="PANTHER" id="PTHR37299">
    <property type="entry name" value="TRANSCRIPTIONAL REGULATOR-RELATED"/>
    <property type="match status" value="1"/>
</dbReference>
<dbReference type="Pfam" id="PF00072">
    <property type="entry name" value="Response_reg"/>
    <property type="match status" value="1"/>
</dbReference>
<dbReference type="Proteomes" id="UP001596287">
    <property type="component" value="Unassembled WGS sequence"/>
</dbReference>
<comment type="caution">
    <text evidence="4">The sequence shown here is derived from an EMBL/GenBank/DDBJ whole genome shotgun (WGS) entry which is preliminary data.</text>
</comment>
<dbReference type="SUPFAM" id="SSF52172">
    <property type="entry name" value="CheY-like"/>
    <property type="match status" value="1"/>
</dbReference>
<evidence type="ECO:0000256" key="1">
    <source>
        <dbReference type="PROSITE-ProRule" id="PRU00169"/>
    </source>
</evidence>
<keyword evidence="1" id="KW-0597">Phosphoprotein</keyword>
<feature type="modified residue" description="4-aspartylphosphate" evidence="1">
    <location>
        <position position="53"/>
    </location>
</feature>
<keyword evidence="5" id="KW-1185">Reference proteome</keyword>
<sequence>MTALIIEDEIPAGKRLEKLLNQKGFTVLTILVSVKKAFKWLQENNHPEFVFIDIKLRDGNSFQLLEKFQITSKIIVTTAYDDFALKAFEHNAIDYLLKPIDEKKLDKMIGKLNKFQGNQEFKLDNFTEIKYKNSFLIPIGNLLKKIENHDITTFFSEDNASFLTTNQGRILPVNYSLEKLEQEVDPNIFFRISRKYLINRNYIRKVYTKNQISISIENHEEELKVSRLRMKNFLEWYKK</sequence>
<dbReference type="InterPro" id="IPR011006">
    <property type="entry name" value="CheY-like_superfamily"/>
</dbReference>
<evidence type="ECO:0000259" key="3">
    <source>
        <dbReference type="PROSITE" id="PS50930"/>
    </source>
</evidence>
<feature type="domain" description="HTH LytTR-type" evidence="3">
    <location>
        <begin position="135"/>
        <end position="239"/>
    </location>
</feature>
<evidence type="ECO:0000259" key="2">
    <source>
        <dbReference type="PROSITE" id="PS50110"/>
    </source>
</evidence>
<dbReference type="RefSeq" id="WP_379791096.1">
    <property type="nucleotide sequence ID" value="NZ_JBHSQB010000005.1"/>
</dbReference>
<dbReference type="PANTHER" id="PTHR37299:SF1">
    <property type="entry name" value="STAGE 0 SPORULATION PROTEIN A HOMOLOG"/>
    <property type="match status" value="1"/>
</dbReference>
<name>A0ABW1PM67_9FLAO</name>
<organism evidence="4 5">
    <name type="scientific">Flavobacterium qiangtangense</name>
    <dbReference type="NCBI Taxonomy" id="1442595"/>
    <lineage>
        <taxon>Bacteria</taxon>
        <taxon>Pseudomonadati</taxon>
        <taxon>Bacteroidota</taxon>
        <taxon>Flavobacteriia</taxon>
        <taxon>Flavobacteriales</taxon>
        <taxon>Flavobacteriaceae</taxon>
        <taxon>Flavobacterium</taxon>
    </lineage>
</organism>
<reference evidence="5" key="1">
    <citation type="journal article" date="2019" name="Int. J. Syst. Evol. Microbiol.">
        <title>The Global Catalogue of Microorganisms (GCM) 10K type strain sequencing project: providing services to taxonomists for standard genome sequencing and annotation.</title>
        <authorList>
            <consortium name="The Broad Institute Genomics Platform"/>
            <consortium name="The Broad Institute Genome Sequencing Center for Infectious Disease"/>
            <person name="Wu L."/>
            <person name="Ma J."/>
        </authorList>
    </citation>
    <scope>NUCLEOTIDE SEQUENCE [LARGE SCALE GENOMIC DNA]</scope>
    <source>
        <strain evidence="5">CCUG 49679</strain>
    </source>
</reference>
<dbReference type="Gene3D" id="3.40.50.2300">
    <property type="match status" value="1"/>
</dbReference>
<dbReference type="InterPro" id="IPR007492">
    <property type="entry name" value="LytTR_DNA-bd_dom"/>
</dbReference>
<feature type="domain" description="Response regulatory" evidence="2">
    <location>
        <begin position="2"/>
        <end position="113"/>
    </location>
</feature>